<organism evidence="10 11">
    <name type="scientific">Brasilonema bromeliae SPC951</name>
    <dbReference type="NCBI Taxonomy" id="385972"/>
    <lineage>
        <taxon>Bacteria</taxon>
        <taxon>Bacillati</taxon>
        <taxon>Cyanobacteriota</taxon>
        <taxon>Cyanophyceae</taxon>
        <taxon>Nostocales</taxon>
        <taxon>Scytonemataceae</taxon>
        <taxon>Brasilonema</taxon>
        <taxon>Bromeliae group (in: Brasilonema)</taxon>
    </lineage>
</organism>
<evidence type="ECO:0000256" key="9">
    <source>
        <dbReference type="SAM" id="Phobius"/>
    </source>
</evidence>
<protein>
    <submittedName>
        <fullName evidence="10">Photosystem I reaction center subunit PsaK</fullName>
    </submittedName>
</protein>
<evidence type="ECO:0000256" key="2">
    <source>
        <dbReference type="ARBA" id="ARBA00006458"/>
    </source>
</evidence>
<dbReference type="RefSeq" id="WP_169156526.1">
    <property type="nucleotide sequence ID" value="NZ_CAWPJE010000144.1"/>
</dbReference>
<evidence type="ECO:0000256" key="8">
    <source>
        <dbReference type="ARBA" id="ARBA00023136"/>
    </source>
</evidence>
<keyword evidence="3" id="KW-0602">Photosynthesis</keyword>
<evidence type="ECO:0000256" key="7">
    <source>
        <dbReference type="ARBA" id="ARBA00023078"/>
    </source>
</evidence>
<dbReference type="Pfam" id="PF01241">
    <property type="entry name" value="PSI_PSAK"/>
    <property type="match status" value="1"/>
</dbReference>
<evidence type="ECO:0000256" key="1">
    <source>
        <dbReference type="ARBA" id="ARBA00004141"/>
    </source>
</evidence>
<dbReference type="InterPro" id="IPR037101">
    <property type="entry name" value="PSI_PsaK_bact"/>
</dbReference>
<evidence type="ECO:0000256" key="3">
    <source>
        <dbReference type="ARBA" id="ARBA00022531"/>
    </source>
</evidence>
<dbReference type="EMBL" id="QMEB01000151">
    <property type="protein sequence ID" value="NMG21283.1"/>
    <property type="molecule type" value="Genomic_DNA"/>
</dbReference>
<gene>
    <name evidence="10" type="primary">psaK</name>
    <name evidence="10" type="ORF">DP116_18250</name>
</gene>
<evidence type="ECO:0000256" key="4">
    <source>
        <dbReference type="ARBA" id="ARBA00022692"/>
    </source>
</evidence>
<keyword evidence="6 9" id="KW-1133">Transmembrane helix</keyword>
<name>A0ABX1PA11_9CYAN</name>
<reference evidence="10 11" key="1">
    <citation type="submission" date="2018-06" db="EMBL/GenBank/DDBJ databases">
        <title>Comparative genomics of Brasilonema spp. strains.</title>
        <authorList>
            <person name="Alvarenga D.O."/>
            <person name="Fiore M.F."/>
            <person name="Varani A.M."/>
        </authorList>
    </citation>
    <scope>NUCLEOTIDE SEQUENCE [LARGE SCALE GENOMIC DNA]</scope>
    <source>
        <strain evidence="10 11">SPC951</strain>
    </source>
</reference>
<evidence type="ECO:0000256" key="5">
    <source>
        <dbReference type="ARBA" id="ARBA00022836"/>
    </source>
</evidence>
<dbReference type="InterPro" id="IPR017492">
    <property type="entry name" value="PSI_PsaK"/>
</dbReference>
<dbReference type="NCBIfam" id="NF009693">
    <property type="entry name" value="PRK13216.1"/>
    <property type="match status" value="1"/>
</dbReference>
<comment type="similarity">
    <text evidence="2">Belongs to the PsaG/PsaK family.</text>
</comment>
<feature type="transmembrane region" description="Helical" evidence="9">
    <location>
        <begin position="64"/>
        <end position="86"/>
    </location>
</feature>
<keyword evidence="4 9" id="KW-0812">Transmembrane</keyword>
<evidence type="ECO:0000256" key="6">
    <source>
        <dbReference type="ARBA" id="ARBA00022989"/>
    </source>
</evidence>
<accession>A0ABX1PA11</accession>
<dbReference type="Gene3D" id="1.20.860.20">
    <property type="entry name" value="Photosystem I PsaK, reaction centre"/>
    <property type="match status" value="1"/>
</dbReference>
<comment type="subcellular location">
    <subcellularLocation>
        <location evidence="1">Membrane</location>
        <topology evidence="1">Multi-pass membrane protein</topology>
    </subcellularLocation>
</comment>
<keyword evidence="7" id="KW-0793">Thylakoid</keyword>
<keyword evidence="5" id="KW-0603">Photosystem I</keyword>
<keyword evidence="11" id="KW-1185">Reference proteome</keyword>
<comment type="caution">
    <text evidence="10">The sequence shown here is derived from an EMBL/GenBank/DDBJ whole genome shotgun (WGS) entry which is preliminary data.</text>
</comment>
<dbReference type="Proteomes" id="UP000718564">
    <property type="component" value="Unassembled WGS sequence"/>
</dbReference>
<evidence type="ECO:0000313" key="10">
    <source>
        <dbReference type="EMBL" id="NMG21283.1"/>
    </source>
</evidence>
<dbReference type="SUPFAM" id="SSF81563">
    <property type="entry name" value="Photosystem I reaction center subunit X, PsaK"/>
    <property type="match status" value="1"/>
</dbReference>
<evidence type="ECO:0000313" key="11">
    <source>
        <dbReference type="Proteomes" id="UP000718564"/>
    </source>
</evidence>
<dbReference type="InterPro" id="IPR035982">
    <property type="entry name" value="PSI_centre_PsaK_sf"/>
</dbReference>
<sequence>MISSLLLAVQATVANTGAEFSLNKFIIITASCILALLIIPRVIRYPHVGPKMPLPFPSVFNNPSVGAFLAAISTGHLVGVGAVLGLTNLGII</sequence>
<dbReference type="InterPro" id="IPR000549">
    <property type="entry name" value="PSI_PsaG/PsaK"/>
</dbReference>
<proteinExistence type="inferred from homology"/>
<dbReference type="NCBIfam" id="TIGR03049">
    <property type="entry name" value="PS_I_psaK"/>
    <property type="match status" value="1"/>
</dbReference>
<feature type="transmembrane region" description="Helical" evidence="9">
    <location>
        <begin position="24"/>
        <end position="43"/>
    </location>
</feature>
<keyword evidence="8 9" id="KW-0472">Membrane</keyword>